<dbReference type="Gene3D" id="3.90.226.10">
    <property type="entry name" value="2-enoyl-CoA Hydratase, Chain A, domain 1"/>
    <property type="match status" value="1"/>
</dbReference>
<dbReference type="GeneID" id="51389828"/>
<evidence type="ECO:0000256" key="2">
    <source>
        <dbReference type="ARBA" id="ARBA00022670"/>
    </source>
</evidence>
<keyword evidence="7" id="KW-0732">Signal</keyword>
<evidence type="ECO:0000256" key="7">
    <source>
        <dbReference type="SAM" id="SignalP"/>
    </source>
</evidence>
<dbReference type="InterPro" id="IPR040573">
    <property type="entry name" value="TSP_N"/>
</dbReference>
<dbReference type="InterPro" id="IPR020992">
    <property type="entry name" value="Tail_Prtase_C"/>
</dbReference>
<dbReference type="GO" id="GO:0016740">
    <property type="term" value="F:transferase activity"/>
    <property type="evidence" value="ECO:0007669"/>
    <property type="project" value="UniProtKB-KW"/>
</dbReference>
<dbReference type="EMBL" id="JQOF01000001">
    <property type="protein sequence ID" value="KGA43159.1"/>
    <property type="molecule type" value="Genomic_DNA"/>
</dbReference>
<dbReference type="KEGG" id="pcv:BCS7_09575"/>
<evidence type="ECO:0000313" key="9">
    <source>
        <dbReference type="EMBL" id="KGA43159.1"/>
    </source>
</evidence>
<dbReference type="InterPro" id="IPR029045">
    <property type="entry name" value="ClpP/crotonase-like_dom_sf"/>
</dbReference>
<evidence type="ECO:0000256" key="3">
    <source>
        <dbReference type="ARBA" id="ARBA00022801"/>
    </source>
</evidence>
<dbReference type="NCBIfam" id="NF008388">
    <property type="entry name" value="PRK11186.1"/>
    <property type="match status" value="1"/>
</dbReference>
<dbReference type="Pfam" id="PF03572">
    <property type="entry name" value="Peptidase_S41"/>
    <property type="match status" value="1"/>
</dbReference>
<dbReference type="Gene3D" id="3.30.750.44">
    <property type="match status" value="1"/>
</dbReference>
<feature type="compositionally biased region" description="Basic and acidic residues" evidence="6">
    <location>
        <begin position="628"/>
        <end position="646"/>
    </location>
</feature>
<proteinExistence type="inferred from homology"/>
<accession>A0ABD6VVC5</accession>
<sequence length="671" mass="75259">MNNLVRITAIAGLLLAGSSFANENITRVEQIPQLHQEPQHATVSDRVASRFLRSHYRQFMLDAQFSEKIFNRYLNMLDYSHNVLLASDVAQFSGQKAQLGDALKSGQLDVPYALYNLAQKRRFERFQYALSLLDKPVDLTGNETFELDRSKAPWPQNVGELNRLWDAKVKYDWLSLKLTGKDDKDIKETLTKRYQFAIRRLAQSNSEDVFQLVMNAFAREIDPHTSYLSPRNTEQFNTEMSLSLEGIGAVLQMDDDYTMINSMVPGGPAAKSKNITVGDRVVGVGQNGKPMVDVIGWRLDDVVALIKGPKGSKVRLEILPAGKGTKTRIVTLTRERIRLEDRAVKMSVKTVGKDKVGVLDIPGFYVGLTDDVKVQLQKLEKQNVSSIVIDLRTNGGGALTEAVGLSGLFIPGGPVVQVRDNNGKVREDSDTDGIVYYKGPLVVLVDRFSASASEIFAAAMQDYGRALIVGEPTFGKGTVQQYRSLNRIYDQMLRSDWPALGSVQYTIQKFYRIDGGSTQMKGVTPDVMMPTGTETVDTGEKFEDNALPWDSIKAANYTKSGDLKALISKLNEHHQERIAKDPEFQYVAQDIARYNAMKDKRNIVSLNLAQREKENDDDEAMRLNRINDRLTREGKKPLKSLEDLPKDYQAPDPYLDETVKIANDLALEEKE</sequence>
<dbReference type="Pfam" id="PF00595">
    <property type="entry name" value="PDZ"/>
    <property type="match status" value="1"/>
</dbReference>
<comment type="similarity">
    <text evidence="1 5">Belongs to the peptidase S41A family.</text>
</comment>
<dbReference type="SMART" id="SM00245">
    <property type="entry name" value="TSPc"/>
    <property type="match status" value="1"/>
</dbReference>
<reference evidence="9 11" key="1">
    <citation type="submission" date="2014-08" db="EMBL/GenBank/DDBJ databases">
        <title>Genome sequences of NCPPB Pectobacterium isolates.</title>
        <authorList>
            <person name="Glover R.H."/>
            <person name="Sapp M."/>
            <person name="Elphinstone J."/>
        </authorList>
    </citation>
    <scope>NUCLEOTIDE SEQUENCE [LARGE SCALE GENOMIC DNA]</scope>
    <source>
        <strain evidence="9 11">NCPPB3841</strain>
    </source>
</reference>
<keyword evidence="4 5" id="KW-0720">Serine protease</keyword>
<comment type="caution">
    <text evidence="10">The sequence shown here is derived from an EMBL/GenBank/DDBJ whole genome shotgun (WGS) entry which is preliminary data.</text>
</comment>
<dbReference type="CDD" id="cd06782">
    <property type="entry name" value="cpPDZ_CPP-like"/>
    <property type="match status" value="1"/>
</dbReference>
<dbReference type="Proteomes" id="UP000237274">
    <property type="component" value="Unassembled WGS sequence"/>
</dbReference>
<dbReference type="RefSeq" id="WP_044202347.1">
    <property type="nucleotide sequence ID" value="NZ_CP034938.1"/>
</dbReference>
<evidence type="ECO:0000256" key="4">
    <source>
        <dbReference type="ARBA" id="ARBA00022825"/>
    </source>
</evidence>
<gene>
    <name evidence="10" type="ORF">BV926_04110</name>
    <name evidence="9" type="ORF">KU75_00065</name>
</gene>
<dbReference type="AlphaFoldDB" id="A0ABD6VVC5"/>
<dbReference type="PROSITE" id="PS50106">
    <property type="entry name" value="PDZ"/>
    <property type="match status" value="1"/>
</dbReference>
<dbReference type="Pfam" id="PF11818">
    <property type="entry name" value="DUF3340"/>
    <property type="match status" value="1"/>
</dbReference>
<dbReference type="CDD" id="cd07560">
    <property type="entry name" value="Peptidase_S41_CPP"/>
    <property type="match status" value="1"/>
</dbReference>
<dbReference type="EMBL" id="MTAO01000002">
    <property type="protein sequence ID" value="POE28268.1"/>
    <property type="molecule type" value="Genomic_DNA"/>
</dbReference>
<dbReference type="PANTHER" id="PTHR32060:SF22">
    <property type="entry name" value="CARBOXYL-TERMINAL-PROCESSING PEPTIDASE 3, CHLOROPLASTIC"/>
    <property type="match status" value="1"/>
</dbReference>
<dbReference type="FunFam" id="2.30.42.10:FF:000083">
    <property type="entry name" value="Tail-specific protease"/>
    <property type="match status" value="1"/>
</dbReference>
<protein>
    <submittedName>
        <fullName evidence="9">Carboxy-terminal protease</fullName>
        <ecNumber evidence="9">3.4.21.102</ecNumber>
    </submittedName>
    <submittedName>
        <fullName evidence="10">Tail-specific protease</fullName>
    </submittedName>
</protein>
<keyword evidence="9" id="KW-0808">Transferase</keyword>
<dbReference type="InterPro" id="IPR001478">
    <property type="entry name" value="PDZ"/>
</dbReference>
<keyword evidence="2 5" id="KW-0645">Protease</keyword>
<feature type="signal peptide" evidence="7">
    <location>
        <begin position="1"/>
        <end position="21"/>
    </location>
</feature>
<evidence type="ECO:0000313" key="10">
    <source>
        <dbReference type="EMBL" id="POE28268.1"/>
    </source>
</evidence>
<reference evidence="10 12" key="2">
    <citation type="submission" date="2017-01" db="EMBL/GenBank/DDBJ databases">
        <title>Comparative Genomics of 38 Pectobacterium strains comprising three species revealed the characteristics of Pectobacterium carotovorum.</title>
        <authorList>
            <person name="Xie H."/>
            <person name="Ma Y."/>
            <person name="Li X."/>
        </authorList>
    </citation>
    <scope>NUCLEOTIDE SEQUENCE [LARGE SCALE GENOMIC DNA]</scope>
    <source>
        <strain evidence="10 12">Q142</strain>
    </source>
</reference>
<keyword evidence="3 5" id="KW-0378">Hydrolase</keyword>
<name>A0ABD6VVC5_9GAMM</name>
<dbReference type="InterPro" id="IPR036034">
    <property type="entry name" value="PDZ_sf"/>
</dbReference>
<dbReference type="SUPFAM" id="SSF52096">
    <property type="entry name" value="ClpP/crotonase"/>
    <property type="match status" value="1"/>
</dbReference>
<dbReference type="GO" id="GO:0004252">
    <property type="term" value="F:serine-type endopeptidase activity"/>
    <property type="evidence" value="ECO:0007669"/>
    <property type="project" value="UniProtKB-EC"/>
</dbReference>
<dbReference type="SMART" id="SM00228">
    <property type="entry name" value="PDZ"/>
    <property type="match status" value="1"/>
</dbReference>
<dbReference type="Proteomes" id="UP000029447">
    <property type="component" value="Unassembled WGS sequence"/>
</dbReference>
<dbReference type="Pfam" id="PF17804">
    <property type="entry name" value="TSP_NTD"/>
    <property type="match status" value="1"/>
</dbReference>
<evidence type="ECO:0000256" key="5">
    <source>
        <dbReference type="RuleBase" id="RU004404"/>
    </source>
</evidence>
<dbReference type="GO" id="GO:0006508">
    <property type="term" value="P:proteolysis"/>
    <property type="evidence" value="ECO:0007669"/>
    <property type="project" value="UniProtKB-KW"/>
</dbReference>
<dbReference type="NCBIfam" id="TIGR00225">
    <property type="entry name" value="prc"/>
    <property type="match status" value="1"/>
</dbReference>
<feature type="domain" description="PDZ" evidence="8">
    <location>
        <begin position="237"/>
        <end position="307"/>
    </location>
</feature>
<dbReference type="Gene3D" id="2.30.42.10">
    <property type="match status" value="1"/>
</dbReference>
<feature type="region of interest" description="Disordered" evidence="6">
    <location>
        <begin position="628"/>
        <end position="652"/>
    </location>
</feature>
<evidence type="ECO:0000313" key="12">
    <source>
        <dbReference type="Proteomes" id="UP000237274"/>
    </source>
</evidence>
<dbReference type="InterPro" id="IPR004447">
    <property type="entry name" value="Peptidase_S41A"/>
</dbReference>
<evidence type="ECO:0000259" key="8">
    <source>
        <dbReference type="PROSITE" id="PS50106"/>
    </source>
</evidence>
<dbReference type="EC" id="3.4.21.102" evidence="9"/>
<dbReference type="SUPFAM" id="SSF50156">
    <property type="entry name" value="PDZ domain-like"/>
    <property type="match status" value="1"/>
</dbReference>
<keyword evidence="11" id="KW-1185">Reference proteome</keyword>
<dbReference type="PANTHER" id="PTHR32060">
    <property type="entry name" value="TAIL-SPECIFIC PROTEASE"/>
    <property type="match status" value="1"/>
</dbReference>
<feature type="chain" id="PRO_5044727245" evidence="7">
    <location>
        <begin position="22"/>
        <end position="671"/>
    </location>
</feature>
<evidence type="ECO:0000313" key="11">
    <source>
        <dbReference type="Proteomes" id="UP000029447"/>
    </source>
</evidence>
<evidence type="ECO:0000256" key="6">
    <source>
        <dbReference type="SAM" id="MobiDB-lite"/>
    </source>
</evidence>
<organism evidence="10 12">
    <name type="scientific">Pectobacterium odoriferum</name>
    <dbReference type="NCBI Taxonomy" id="78398"/>
    <lineage>
        <taxon>Bacteria</taxon>
        <taxon>Pseudomonadati</taxon>
        <taxon>Pseudomonadota</taxon>
        <taxon>Gammaproteobacteria</taxon>
        <taxon>Enterobacterales</taxon>
        <taxon>Pectobacteriaceae</taxon>
        <taxon>Pectobacterium</taxon>
    </lineage>
</organism>
<dbReference type="InterPro" id="IPR005151">
    <property type="entry name" value="Tail-specific_protease"/>
</dbReference>
<evidence type="ECO:0000256" key="1">
    <source>
        <dbReference type="ARBA" id="ARBA00009179"/>
    </source>
</evidence>